<dbReference type="EMBL" id="CAJVPK010000083">
    <property type="protein sequence ID" value="CAG8444983.1"/>
    <property type="molecule type" value="Genomic_DNA"/>
</dbReference>
<proteinExistence type="predicted"/>
<reference evidence="1" key="1">
    <citation type="submission" date="2021-06" db="EMBL/GenBank/DDBJ databases">
        <authorList>
            <person name="Kallberg Y."/>
            <person name="Tangrot J."/>
            <person name="Rosling A."/>
        </authorList>
    </citation>
    <scope>NUCLEOTIDE SEQUENCE</scope>
    <source>
        <strain evidence="1">AZ414A</strain>
    </source>
</reference>
<dbReference type="Proteomes" id="UP000789706">
    <property type="component" value="Unassembled WGS sequence"/>
</dbReference>
<evidence type="ECO:0000313" key="2">
    <source>
        <dbReference type="Proteomes" id="UP000789706"/>
    </source>
</evidence>
<dbReference type="AlphaFoldDB" id="A0A9N8VB59"/>
<protein>
    <submittedName>
        <fullName evidence="1">10291_t:CDS:1</fullName>
    </submittedName>
</protein>
<name>A0A9N8VB59_9GLOM</name>
<evidence type="ECO:0000313" key="1">
    <source>
        <dbReference type="EMBL" id="CAG8444983.1"/>
    </source>
</evidence>
<gene>
    <name evidence="1" type="ORF">DEBURN_LOCUS1729</name>
</gene>
<comment type="caution">
    <text evidence="1">The sequence shown here is derived from an EMBL/GenBank/DDBJ whole genome shotgun (WGS) entry which is preliminary data.</text>
</comment>
<sequence>MSREKEMVHCTAGHSSNNIIVSIKIDSRYYIKHIADGRYGSIYSAILKNGLKWYWNFNKHNWEYSYVDIKFALKEINNSRHDLSGFLKESKYSYSHGLHNSSEDIKSGKSQESQECIDWEEKIQNHAKKRSFSTLDCDSQESYECINLEQYYKVGTDSTYGKDWMDVTDWMQHNLVNEFDYSDETVQIFLMSFLDDPEFRTTQLYVCNNIAHLEDLTEGMSASDCPIILLESSQDNNSISL</sequence>
<organism evidence="1 2">
    <name type="scientific">Diversispora eburnea</name>
    <dbReference type="NCBI Taxonomy" id="1213867"/>
    <lineage>
        <taxon>Eukaryota</taxon>
        <taxon>Fungi</taxon>
        <taxon>Fungi incertae sedis</taxon>
        <taxon>Mucoromycota</taxon>
        <taxon>Glomeromycotina</taxon>
        <taxon>Glomeromycetes</taxon>
        <taxon>Diversisporales</taxon>
        <taxon>Diversisporaceae</taxon>
        <taxon>Diversispora</taxon>
    </lineage>
</organism>
<accession>A0A9N8VB59</accession>
<keyword evidence="2" id="KW-1185">Reference proteome</keyword>